<comment type="caution">
    <text evidence="2">The sequence shown here is derived from an EMBL/GenBank/DDBJ whole genome shotgun (WGS) entry which is preliminary data.</text>
</comment>
<dbReference type="AlphaFoldDB" id="A0A9X3RSZ0"/>
<accession>A0A9X3RSZ0</accession>
<organism evidence="2 3">
    <name type="scientific">Corynebacterium curieae</name>
    <dbReference type="NCBI Taxonomy" id="2913500"/>
    <lineage>
        <taxon>Bacteria</taxon>
        <taxon>Bacillati</taxon>
        <taxon>Actinomycetota</taxon>
        <taxon>Actinomycetes</taxon>
        <taxon>Mycobacteriales</taxon>
        <taxon>Corynebacteriaceae</taxon>
        <taxon>Corynebacterium</taxon>
    </lineage>
</organism>
<reference evidence="2" key="1">
    <citation type="submission" date="2022-02" db="EMBL/GenBank/DDBJ databases">
        <title>Corynebacterium sp. from urogenital microbiome.</title>
        <authorList>
            <person name="Cappelli E.A."/>
            <person name="Ribeiro T.G."/>
            <person name="Peixe L."/>
        </authorList>
    </citation>
    <scope>NUCLEOTIDE SEQUENCE</scope>
    <source>
        <strain evidence="2">C8Ua_181</strain>
    </source>
</reference>
<proteinExistence type="predicted"/>
<evidence type="ECO:0008006" key="4">
    <source>
        <dbReference type="Google" id="ProtNLM"/>
    </source>
</evidence>
<dbReference type="GeneID" id="81704898"/>
<feature type="coiled-coil region" evidence="1">
    <location>
        <begin position="66"/>
        <end position="96"/>
    </location>
</feature>
<name>A0A9X3RSZ0_9CORY</name>
<protein>
    <recommendedName>
        <fullName evidence="4">Transposase</fullName>
    </recommendedName>
</protein>
<keyword evidence="1" id="KW-0175">Coiled coil</keyword>
<dbReference type="SUPFAM" id="SSF46689">
    <property type="entry name" value="Homeodomain-like"/>
    <property type="match status" value="1"/>
</dbReference>
<evidence type="ECO:0000313" key="2">
    <source>
        <dbReference type="EMBL" id="MCZ9308000.1"/>
    </source>
</evidence>
<dbReference type="EMBL" id="JAKMUU010000010">
    <property type="protein sequence ID" value="MCZ9308000.1"/>
    <property type="molecule type" value="Genomic_DNA"/>
</dbReference>
<evidence type="ECO:0000256" key="1">
    <source>
        <dbReference type="SAM" id="Coils"/>
    </source>
</evidence>
<dbReference type="Proteomes" id="UP001146430">
    <property type="component" value="Unassembled WGS sequence"/>
</dbReference>
<dbReference type="RefSeq" id="WP_200287367.1">
    <property type="nucleotide sequence ID" value="NZ_JAKMUU010000010.1"/>
</dbReference>
<evidence type="ECO:0000313" key="3">
    <source>
        <dbReference type="Proteomes" id="UP001146430"/>
    </source>
</evidence>
<sequence>MSGFVSPFDESTKRQAMAEFQATWKEYSSASAAAKAIAKDWGMGRTTLTEWLQEENLWPSPTVKQVQHLQREINRLKRRNEHLQEENERLRRLRSQDG</sequence>
<gene>
    <name evidence="2" type="ORF">L8V01_11020</name>
</gene>
<dbReference type="InterPro" id="IPR009057">
    <property type="entry name" value="Homeodomain-like_sf"/>
</dbReference>